<dbReference type="EMBL" id="JASJQH010000234">
    <property type="protein sequence ID" value="KAK9765713.1"/>
    <property type="molecule type" value="Genomic_DNA"/>
</dbReference>
<evidence type="ECO:0000256" key="4">
    <source>
        <dbReference type="ARBA" id="ARBA00022989"/>
    </source>
</evidence>
<name>A0ABR2WW06_9FUNG</name>
<dbReference type="PANTHER" id="PTHR43791">
    <property type="entry name" value="PERMEASE-RELATED"/>
    <property type="match status" value="1"/>
</dbReference>
<evidence type="ECO:0000256" key="2">
    <source>
        <dbReference type="ARBA" id="ARBA00022448"/>
    </source>
</evidence>
<feature type="transmembrane region" description="Helical" evidence="6">
    <location>
        <begin position="385"/>
        <end position="405"/>
    </location>
</feature>
<feature type="transmembrane region" description="Helical" evidence="6">
    <location>
        <begin position="103"/>
        <end position="122"/>
    </location>
</feature>
<comment type="caution">
    <text evidence="8">The sequence shown here is derived from an EMBL/GenBank/DDBJ whole genome shotgun (WGS) entry which is preliminary data.</text>
</comment>
<keyword evidence="4 6" id="KW-1133">Transmembrane helix</keyword>
<evidence type="ECO:0000313" key="9">
    <source>
        <dbReference type="Proteomes" id="UP001479436"/>
    </source>
</evidence>
<feature type="transmembrane region" description="Helical" evidence="6">
    <location>
        <begin position="159"/>
        <end position="179"/>
    </location>
</feature>
<dbReference type="PROSITE" id="PS50850">
    <property type="entry name" value="MFS"/>
    <property type="match status" value="1"/>
</dbReference>
<feature type="domain" description="Major facilitator superfamily (MFS) profile" evidence="7">
    <location>
        <begin position="32"/>
        <end position="443"/>
    </location>
</feature>
<feature type="transmembrane region" description="Helical" evidence="6">
    <location>
        <begin position="262"/>
        <end position="282"/>
    </location>
</feature>
<feature type="transmembrane region" description="Helical" evidence="6">
    <location>
        <begin position="191"/>
        <end position="213"/>
    </location>
</feature>
<feature type="transmembrane region" description="Helical" evidence="6">
    <location>
        <begin position="128"/>
        <end position="147"/>
    </location>
</feature>
<organism evidence="8 9">
    <name type="scientific">Basidiobolus ranarum</name>
    <dbReference type="NCBI Taxonomy" id="34480"/>
    <lineage>
        <taxon>Eukaryota</taxon>
        <taxon>Fungi</taxon>
        <taxon>Fungi incertae sedis</taxon>
        <taxon>Zoopagomycota</taxon>
        <taxon>Entomophthoromycotina</taxon>
        <taxon>Basidiobolomycetes</taxon>
        <taxon>Basidiobolales</taxon>
        <taxon>Basidiobolaceae</taxon>
        <taxon>Basidiobolus</taxon>
    </lineage>
</organism>
<dbReference type="SUPFAM" id="SSF103473">
    <property type="entry name" value="MFS general substrate transporter"/>
    <property type="match status" value="1"/>
</dbReference>
<dbReference type="PANTHER" id="PTHR43791:SF36">
    <property type="entry name" value="TRANSPORTER, PUTATIVE (AFU_ORTHOLOGUE AFUA_6G08340)-RELATED"/>
    <property type="match status" value="1"/>
</dbReference>
<dbReference type="InterPro" id="IPR020846">
    <property type="entry name" value="MFS_dom"/>
</dbReference>
<keyword evidence="2" id="KW-0813">Transport</keyword>
<feature type="transmembrane region" description="Helical" evidence="6">
    <location>
        <begin position="325"/>
        <end position="346"/>
    </location>
</feature>
<evidence type="ECO:0000256" key="6">
    <source>
        <dbReference type="SAM" id="Phobius"/>
    </source>
</evidence>
<feature type="transmembrane region" description="Helical" evidence="6">
    <location>
        <begin position="69"/>
        <end position="91"/>
    </location>
</feature>
<dbReference type="InterPro" id="IPR011701">
    <property type="entry name" value="MFS"/>
</dbReference>
<keyword evidence="3 6" id="KW-0812">Transmembrane</keyword>
<feature type="transmembrane region" description="Helical" evidence="6">
    <location>
        <begin position="417"/>
        <end position="434"/>
    </location>
</feature>
<accession>A0ABR2WW06</accession>
<dbReference type="Pfam" id="PF07690">
    <property type="entry name" value="MFS_1"/>
    <property type="match status" value="1"/>
</dbReference>
<evidence type="ECO:0000313" key="8">
    <source>
        <dbReference type="EMBL" id="KAK9765713.1"/>
    </source>
</evidence>
<protein>
    <recommendedName>
        <fullName evidence="7">Major facilitator superfamily (MFS) profile domain-containing protein</fullName>
    </recommendedName>
</protein>
<proteinExistence type="predicted"/>
<feature type="transmembrane region" description="Helical" evidence="6">
    <location>
        <begin position="352"/>
        <end position="373"/>
    </location>
</feature>
<evidence type="ECO:0000256" key="5">
    <source>
        <dbReference type="ARBA" id="ARBA00023136"/>
    </source>
</evidence>
<evidence type="ECO:0000259" key="7">
    <source>
        <dbReference type="PROSITE" id="PS50850"/>
    </source>
</evidence>
<dbReference type="InterPro" id="IPR036259">
    <property type="entry name" value="MFS_trans_sf"/>
</dbReference>
<comment type="subcellular location">
    <subcellularLocation>
        <location evidence="1">Membrane</location>
        <topology evidence="1">Multi-pass membrane protein</topology>
    </subcellularLocation>
</comment>
<gene>
    <name evidence="8" type="ORF">K7432_005735</name>
</gene>
<dbReference type="Gene3D" id="1.20.1250.20">
    <property type="entry name" value="MFS general substrate transporter like domains"/>
    <property type="match status" value="2"/>
</dbReference>
<keyword evidence="5 6" id="KW-0472">Membrane</keyword>
<feature type="transmembrane region" description="Helical" evidence="6">
    <location>
        <begin position="294"/>
        <end position="313"/>
    </location>
</feature>
<dbReference type="Proteomes" id="UP001479436">
    <property type="component" value="Unassembled WGS sequence"/>
</dbReference>
<evidence type="ECO:0000256" key="3">
    <source>
        <dbReference type="ARBA" id="ARBA00022692"/>
    </source>
</evidence>
<evidence type="ECO:0000256" key="1">
    <source>
        <dbReference type="ARBA" id="ARBA00004141"/>
    </source>
</evidence>
<keyword evidence="9" id="KW-1185">Reference proteome</keyword>
<reference evidence="8 9" key="1">
    <citation type="submission" date="2023-04" db="EMBL/GenBank/DDBJ databases">
        <title>Genome of Basidiobolus ranarum AG-B5.</title>
        <authorList>
            <person name="Stajich J.E."/>
            <person name="Carter-House D."/>
            <person name="Gryganskyi A."/>
        </authorList>
    </citation>
    <scope>NUCLEOTIDE SEQUENCE [LARGE SCALE GENOMIC DNA]</scope>
    <source>
        <strain evidence="8 9">AG-B5</strain>
    </source>
</reference>
<sequence length="468" mass="52533">MSSNEDSTSSPNPEAELKQRTLALKWKLDLRLMPFLSLLYFFSFLDRVNIGNARLIHIEDDLNLTSSQYAWVLAVFFIGFIAFDIPSNLVIKRFSPSRWIARIMVSWGAVTMVTATVTNFAGLLSARFFLGVAEAGLFPGIIFYLTFWYTRREQCTRFALFFSSASLAGAFGGVLAYFMSRMNGVSRLKGWQWIFIIEGLATILVGIITWFYLPNYPHQAKWLTETERELAETRLSQDFTNVSESKFDKAQFINAIRSYKTWMYMFMYIGINTPVYSISLFLPTIVRGLGFSSLTAQLFTCPPYFLAFLFTLATSYHSDRTKERGYHLIIQAGVGIVGLVLMSTMSELKARYAAACVAAMGVFSCVPVLLSWVTNNVIGATKAATTSAMVIAFGNCGGMIASQFYTADEAPQYLRSNLVNVCFLAMAILLSFAMKISMKQENKRFDLAEQQGVLIKEVSGNPAFRNIL</sequence>